<proteinExistence type="predicted"/>
<dbReference type="Pfam" id="PF03959">
    <property type="entry name" value="FSH1"/>
    <property type="match status" value="1"/>
</dbReference>
<accession>D0MG30</accession>
<evidence type="ECO:0000313" key="2">
    <source>
        <dbReference type="EMBL" id="ACY49519.1"/>
    </source>
</evidence>
<dbReference type="EMBL" id="CP001807">
    <property type="protein sequence ID" value="ACY49519.1"/>
    <property type="molecule type" value="Genomic_DNA"/>
</dbReference>
<dbReference type="InterPro" id="IPR005645">
    <property type="entry name" value="FSH-like_dom"/>
</dbReference>
<dbReference type="SUPFAM" id="SSF53474">
    <property type="entry name" value="alpha/beta-Hydrolases"/>
    <property type="match status" value="1"/>
</dbReference>
<keyword evidence="3" id="KW-1185">Reference proteome</keyword>
<evidence type="ECO:0000259" key="1">
    <source>
        <dbReference type="Pfam" id="PF03959"/>
    </source>
</evidence>
<dbReference type="STRING" id="518766.Rmar_2647"/>
<dbReference type="OrthoDB" id="595091at2"/>
<dbReference type="AlphaFoldDB" id="D0MG30"/>
<gene>
    <name evidence="2" type="ordered locus">Rmar_2647</name>
</gene>
<sequence length="218" mass="24468">MSSWEPEAHHLSVTRTARYYTLGRPGPSVQTCWFVLHGYGQLAGSFLEAFRPLADASRLFVAPEGLSRFYLEGFSGPVGASWMTREDRTAEIADYVAYLDALYTRLQAQLPNAALHVLGFSQGAATACRWLALGRARARRLILWAGDVPEDLPAEATRRLPTPELVFGTRDRLIDVTRRQQLVARLERLDLHPVVHLFDGGHRLHEPLLRELLSARPS</sequence>
<protein>
    <recommendedName>
        <fullName evidence="1">Serine hydrolase domain-containing protein</fullName>
    </recommendedName>
</protein>
<dbReference type="Proteomes" id="UP000002221">
    <property type="component" value="Chromosome"/>
</dbReference>
<dbReference type="Gene3D" id="3.40.50.1820">
    <property type="entry name" value="alpha/beta hydrolase"/>
    <property type="match status" value="1"/>
</dbReference>
<name>D0MG30_RHOM4</name>
<dbReference type="eggNOG" id="COG0400">
    <property type="taxonomic scope" value="Bacteria"/>
</dbReference>
<feature type="domain" description="Serine hydrolase" evidence="1">
    <location>
        <begin position="78"/>
        <end position="203"/>
    </location>
</feature>
<evidence type="ECO:0000313" key="3">
    <source>
        <dbReference type="Proteomes" id="UP000002221"/>
    </source>
</evidence>
<dbReference type="InterPro" id="IPR029058">
    <property type="entry name" value="AB_hydrolase_fold"/>
</dbReference>
<organism evidence="2 3">
    <name type="scientific">Rhodothermus marinus (strain ATCC 43812 / DSM 4252 / R-10)</name>
    <name type="common">Rhodothermus obamensis</name>
    <dbReference type="NCBI Taxonomy" id="518766"/>
    <lineage>
        <taxon>Bacteria</taxon>
        <taxon>Pseudomonadati</taxon>
        <taxon>Rhodothermota</taxon>
        <taxon>Rhodothermia</taxon>
        <taxon>Rhodothermales</taxon>
        <taxon>Rhodothermaceae</taxon>
        <taxon>Rhodothermus</taxon>
    </lineage>
</organism>
<dbReference type="KEGG" id="rmr:Rmar_2647"/>
<reference evidence="2 3" key="1">
    <citation type="journal article" date="2009" name="Stand. Genomic Sci.">
        <title>Complete genome sequence of Rhodothermus marinus type strain (R-10).</title>
        <authorList>
            <person name="Nolan M."/>
            <person name="Tindall B.J."/>
            <person name="Pomrenke H."/>
            <person name="Lapidus A."/>
            <person name="Copeland A."/>
            <person name="Glavina Del Rio T."/>
            <person name="Lucas S."/>
            <person name="Chen F."/>
            <person name="Tice H."/>
            <person name="Cheng J.F."/>
            <person name="Saunders E."/>
            <person name="Han C."/>
            <person name="Bruce D."/>
            <person name="Goodwin L."/>
            <person name="Chain P."/>
            <person name="Pitluck S."/>
            <person name="Ovchinikova G."/>
            <person name="Pati A."/>
            <person name="Ivanova N."/>
            <person name="Mavromatis K."/>
            <person name="Chen A."/>
            <person name="Palaniappan K."/>
            <person name="Land M."/>
            <person name="Hauser L."/>
            <person name="Chang Y.J."/>
            <person name="Jeffries C.D."/>
            <person name="Brettin T."/>
            <person name="Goker M."/>
            <person name="Bristow J."/>
            <person name="Eisen J.A."/>
            <person name="Markowitz V."/>
            <person name="Hugenholtz P."/>
            <person name="Kyrpides N.C."/>
            <person name="Klenk H.P."/>
            <person name="Detter J.C."/>
        </authorList>
    </citation>
    <scope>NUCLEOTIDE SEQUENCE [LARGE SCALE GENOMIC DNA]</scope>
    <source>
        <strain evidence="3">ATCC 43812 / DSM 4252 / R-10</strain>
    </source>
</reference>
<dbReference type="RefSeq" id="WP_012845129.1">
    <property type="nucleotide sequence ID" value="NC_013501.1"/>
</dbReference>
<dbReference type="HOGENOM" id="CLU_110251_0_0_10"/>